<protein>
    <submittedName>
        <fullName evidence="3">Helix-turn-helix domain-containing protein</fullName>
    </submittedName>
</protein>
<dbReference type="InterPro" id="IPR024370">
    <property type="entry name" value="PBP_domain"/>
</dbReference>
<evidence type="ECO:0000313" key="3">
    <source>
        <dbReference type="EMBL" id="RUQ31132.1"/>
    </source>
</evidence>
<dbReference type="Pfam" id="PF12728">
    <property type="entry name" value="HTH_17"/>
    <property type="match status" value="1"/>
</dbReference>
<reference evidence="3 4" key="1">
    <citation type="submission" date="2018-12" db="EMBL/GenBank/DDBJ databases">
        <title>Bacillus chawlae sp. nov., Bacillus glennii sp. nov., and Bacillus saganii sp. nov. Isolated from the Vehicle Assembly Building at Kennedy Space Center where the Viking Spacecraft were Assembled.</title>
        <authorList>
            <person name="Seuylemezian A."/>
            <person name="Vaishampayan P."/>
        </authorList>
    </citation>
    <scope>NUCLEOTIDE SEQUENCE [LARGE SCALE GENOMIC DNA]</scope>
    <source>
        <strain evidence="3 4">L5</strain>
    </source>
</reference>
<keyword evidence="4" id="KW-1185">Reference proteome</keyword>
<feature type="domain" description="PBP" evidence="1">
    <location>
        <begin position="102"/>
        <end position="284"/>
    </location>
</feature>
<dbReference type="GO" id="GO:0003677">
    <property type="term" value="F:DNA binding"/>
    <property type="evidence" value="ECO:0007669"/>
    <property type="project" value="InterPro"/>
</dbReference>
<dbReference type="InterPro" id="IPR041657">
    <property type="entry name" value="HTH_17"/>
</dbReference>
<comment type="caution">
    <text evidence="3">The sequence shown here is derived from an EMBL/GenBank/DDBJ whole genome shotgun (WGS) entry which is preliminary data.</text>
</comment>
<evidence type="ECO:0000259" key="1">
    <source>
        <dbReference type="Pfam" id="PF12727"/>
    </source>
</evidence>
<evidence type="ECO:0000313" key="4">
    <source>
        <dbReference type="Proteomes" id="UP000267430"/>
    </source>
</evidence>
<evidence type="ECO:0000259" key="2">
    <source>
        <dbReference type="Pfam" id="PF12728"/>
    </source>
</evidence>
<dbReference type="InterPro" id="IPR010093">
    <property type="entry name" value="SinI_DNA-bd"/>
</dbReference>
<accession>A0A433HS79</accession>
<dbReference type="PANTHER" id="PTHR38431">
    <property type="entry name" value="BLL2305 PROTEIN"/>
    <property type="match status" value="1"/>
</dbReference>
<dbReference type="OrthoDB" id="9805928at2"/>
<dbReference type="PANTHER" id="PTHR38431:SF1">
    <property type="entry name" value="BLL2305 PROTEIN"/>
    <property type="match status" value="1"/>
</dbReference>
<dbReference type="NCBIfam" id="TIGR01764">
    <property type="entry name" value="excise"/>
    <property type="match status" value="1"/>
</dbReference>
<dbReference type="SUPFAM" id="SSF53850">
    <property type="entry name" value="Periplasmic binding protein-like II"/>
    <property type="match status" value="1"/>
</dbReference>
<organism evidence="3 4">
    <name type="scientific">Peribacillus cavernae</name>
    <dbReference type="NCBI Taxonomy" id="1674310"/>
    <lineage>
        <taxon>Bacteria</taxon>
        <taxon>Bacillati</taxon>
        <taxon>Bacillota</taxon>
        <taxon>Bacilli</taxon>
        <taxon>Bacillales</taxon>
        <taxon>Bacillaceae</taxon>
        <taxon>Peribacillus</taxon>
    </lineage>
</organism>
<dbReference type="Pfam" id="PF12727">
    <property type="entry name" value="PBP_like"/>
    <property type="match status" value="1"/>
</dbReference>
<name>A0A433HS79_9BACI</name>
<gene>
    <name evidence="3" type="ORF">ELQ35_06045</name>
</gene>
<dbReference type="Gene3D" id="3.40.190.10">
    <property type="entry name" value="Periplasmic binding protein-like II"/>
    <property type="match status" value="1"/>
</dbReference>
<dbReference type="Proteomes" id="UP000267430">
    <property type="component" value="Unassembled WGS sequence"/>
</dbReference>
<proteinExistence type="predicted"/>
<dbReference type="AlphaFoldDB" id="A0A433HS79"/>
<sequence length="312" mass="35198">MILKDERSYTTEEIARLLKVSKLTVYDLINKGELPAYRVGRQNRIDSIDLENYINSSKNKSMNKRSNTNDTPSDVVRSIKDAVIISGQDITLDILADSIKLEGFKSLRDYNGSLNSLISMYNGKCTIVSTHLFDGDTKEYNIPFIKRILTGHSYMVINLVSRWAGFYVKPGNPKKIKTWEDLTNLNVTIINREKGSGARVLLDEQIRIRNISPKELKGYYNEETNHFSIATAVAQGIADVGIGIEKASKIVDVDFIPLIKESYDLVIIKSEEQSDLIQSLLKILNSSEFKKKINTIDGYDISKTGTVIFETN</sequence>
<dbReference type="EMBL" id="RYZZ01000006">
    <property type="protein sequence ID" value="RUQ31132.1"/>
    <property type="molecule type" value="Genomic_DNA"/>
</dbReference>
<feature type="domain" description="Helix-turn-helix" evidence="2">
    <location>
        <begin position="9"/>
        <end position="56"/>
    </location>
</feature>